<dbReference type="CDD" id="cd02801">
    <property type="entry name" value="DUS_like_FMN"/>
    <property type="match status" value="1"/>
</dbReference>
<keyword evidence="5 12" id="KW-0288">FMN</keyword>
<comment type="cofactor">
    <cofactor evidence="1 12 14">
        <name>FMN</name>
        <dbReference type="ChEBI" id="CHEBI:58210"/>
    </cofactor>
</comment>
<name>A0A8J6Z0P5_9PROT</name>
<evidence type="ECO:0000256" key="11">
    <source>
        <dbReference type="ARBA" id="ARBA00048802"/>
    </source>
</evidence>
<sequence length="334" mass="35004">MTAVFDNQGGFPRLMLAPMAGVTDSPFRRLALRYGCPLVFCEMVLVKNLPGAADPPFFVPGADDPARTGVQLLGNDPHQMAEAARRFEGLGIPVIDINMGCPARKVVCAGTGAALMRDERLAARIIAAVVGAVSTPVSVKMRLGWDRDSLNAPALARIAEGEGAAFVTVHARTREQAFEGVADWDRVGETCAAVSVPVIINGDIVDAPSLGEALRRSGAAGAMVGRAALGAPWVPGQLARALPGAQPPGASGAPSLSERLSVMQEHLEGLVALYGEDTGVRVSRKHMLWYARTLPADPDWARRYLEARSLGGALEVLDRLARACGCPGALGLAS</sequence>
<evidence type="ECO:0000256" key="13">
    <source>
        <dbReference type="PIRSR" id="PIRSR006621-1"/>
    </source>
</evidence>
<dbReference type="InterPro" id="IPR004652">
    <property type="entry name" value="DusB-like"/>
</dbReference>
<comment type="similarity">
    <text evidence="12">Belongs to the dus family.</text>
</comment>
<feature type="active site" description="Proton donor" evidence="13">
    <location>
        <position position="101"/>
    </location>
</feature>
<feature type="binding site" evidence="14">
    <location>
        <position position="71"/>
    </location>
    <ligand>
        <name>FMN</name>
        <dbReference type="ChEBI" id="CHEBI:58210"/>
    </ligand>
</feature>
<evidence type="ECO:0000256" key="2">
    <source>
        <dbReference type="ARBA" id="ARBA00002790"/>
    </source>
</evidence>
<keyword evidence="6 12" id="KW-0819">tRNA processing</keyword>
<keyword evidence="14" id="KW-0547">Nucleotide-binding</keyword>
<gene>
    <name evidence="16" type="primary">dusB</name>
    <name evidence="16" type="ORF">IHV25_08665</name>
</gene>
<proteinExistence type="inferred from homology"/>
<keyword evidence="17" id="KW-1185">Reference proteome</keyword>
<evidence type="ECO:0000256" key="6">
    <source>
        <dbReference type="ARBA" id="ARBA00022694"/>
    </source>
</evidence>
<accession>A0A8J6Z0P5</accession>
<protein>
    <recommendedName>
        <fullName evidence="12">tRNA-dihydrouridine synthase</fullName>
        <ecNumber evidence="12">1.3.1.-</ecNumber>
    </recommendedName>
</protein>
<evidence type="ECO:0000256" key="9">
    <source>
        <dbReference type="ARBA" id="ARBA00023002"/>
    </source>
</evidence>
<keyword evidence="8" id="KW-0694">RNA-binding</keyword>
<feature type="binding site" evidence="14">
    <location>
        <position position="140"/>
    </location>
    <ligand>
        <name>FMN</name>
        <dbReference type="ChEBI" id="CHEBI:58210"/>
    </ligand>
</feature>
<evidence type="ECO:0000256" key="12">
    <source>
        <dbReference type="PIRNR" id="PIRNR006621"/>
    </source>
</evidence>
<dbReference type="InterPro" id="IPR013785">
    <property type="entry name" value="Aldolase_TIM"/>
</dbReference>
<evidence type="ECO:0000313" key="17">
    <source>
        <dbReference type="Proteomes" id="UP000631034"/>
    </source>
</evidence>
<dbReference type="InterPro" id="IPR018517">
    <property type="entry name" value="tRNA_hU_synthase_CS"/>
</dbReference>
<evidence type="ECO:0000313" key="16">
    <source>
        <dbReference type="EMBL" id="MBE1237718.1"/>
    </source>
</evidence>
<comment type="catalytic activity">
    <reaction evidence="11">
        <text>a 5,6-dihydrouridine in tRNA + NAD(+) = a uridine in tRNA + NADH + H(+)</text>
        <dbReference type="Rhea" id="RHEA:54452"/>
        <dbReference type="Rhea" id="RHEA-COMP:13339"/>
        <dbReference type="Rhea" id="RHEA-COMP:13887"/>
        <dbReference type="ChEBI" id="CHEBI:15378"/>
        <dbReference type="ChEBI" id="CHEBI:57540"/>
        <dbReference type="ChEBI" id="CHEBI:57945"/>
        <dbReference type="ChEBI" id="CHEBI:65315"/>
        <dbReference type="ChEBI" id="CHEBI:74443"/>
    </reaction>
</comment>
<dbReference type="SUPFAM" id="SSF51395">
    <property type="entry name" value="FMN-linked oxidoreductases"/>
    <property type="match status" value="1"/>
</dbReference>
<dbReference type="PANTHER" id="PTHR45846:SF1">
    <property type="entry name" value="TRNA-DIHYDROURIDINE(47) SYNTHASE [NAD(P)(+)]-LIKE"/>
    <property type="match status" value="1"/>
</dbReference>
<keyword evidence="4 12" id="KW-0285">Flavoprotein</keyword>
<dbReference type="InterPro" id="IPR001269">
    <property type="entry name" value="DUS_fam"/>
</dbReference>
<reference evidence="16" key="1">
    <citation type="submission" date="2020-10" db="EMBL/GenBank/DDBJ databases">
        <title>Genome sequence of the unusual species of purple photosynthetic bacteria, Phaeovibrio sulfidiphilus DSM 23193, type strain.</title>
        <authorList>
            <person name="Kyndt J.A."/>
            <person name="Meyer T.E."/>
        </authorList>
    </citation>
    <scope>NUCLEOTIDE SEQUENCE</scope>
    <source>
        <strain evidence="16">DSM 23193</strain>
    </source>
</reference>
<evidence type="ECO:0000256" key="1">
    <source>
        <dbReference type="ARBA" id="ARBA00001917"/>
    </source>
</evidence>
<dbReference type="AlphaFoldDB" id="A0A8J6Z0P5"/>
<dbReference type="PIRSF" id="PIRSF006621">
    <property type="entry name" value="Dus"/>
    <property type="match status" value="1"/>
</dbReference>
<dbReference type="EC" id="1.3.1.-" evidence="12"/>
<dbReference type="Pfam" id="PF01207">
    <property type="entry name" value="Dus"/>
    <property type="match status" value="1"/>
</dbReference>
<feature type="domain" description="DUS-like FMN-binding" evidence="15">
    <location>
        <begin position="15"/>
        <end position="317"/>
    </location>
</feature>
<keyword evidence="3" id="KW-0820">tRNA-binding</keyword>
<feature type="binding site" evidence="14">
    <location>
        <position position="170"/>
    </location>
    <ligand>
        <name>FMN</name>
        <dbReference type="ChEBI" id="CHEBI:58210"/>
    </ligand>
</feature>
<dbReference type="Gene3D" id="1.10.1200.80">
    <property type="entry name" value="Putative flavin oxidoreducatase, domain 2"/>
    <property type="match status" value="1"/>
</dbReference>
<evidence type="ECO:0000256" key="7">
    <source>
        <dbReference type="ARBA" id="ARBA00022857"/>
    </source>
</evidence>
<evidence type="ECO:0000256" key="10">
    <source>
        <dbReference type="ARBA" id="ARBA00048205"/>
    </source>
</evidence>
<evidence type="ECO:0000256" key="3">
    <source>
        <dbReference type="ARBA" id="ARBA00022555"/>
    </source>
</evidence>
<dbReference type="NCBIfam" id="TIGR00737">
    <property type="entry name" value="nifR3_yhdG"/>
    <property type="match status" value="1"/>
</dbReference>
<comment type="catalytic activity">
    <reaction evidence="10">
        <text>a 5,6-dihydrouridine in tRNA + NADP(+) = a uridine in tRNA + NADPH + H(+)</text>
        <dbReference type="Rhea" id="RHEA:23624"/>
        <dbReference type="Rhea" id="RHEA-COMP:13339"/>
        <dbReference type="Rhea" id="RHEA-COMP:13887"/>
        <dbReference type="ChEBI" id="CHEBI:15378"/>
        <dbReference type="ChEBI" id="CHEBI:57783"/>
        <dbReference type="ChEBI" id="CHEBI:58349"/>
        <dbReference type="ChEBI" id="CHEBI:65315"/>
        <dbReference type="ChEBI" id="CHEBI:74443"/>
    </reaction>
</comment>
<dbReference type="InterPro" id="IPR035587">
    <property type="entry name" value="DUS-like_FMN-bd"/>
</dbReference>
<feature type="binding site" evidence="14">
    <location>
        <begin position="18"/>
        <end position="20"/>
    </location>
    <ligand>
        <name>FMN</name>
        <dbReference type="ChEBI" id="CHEBI:58210"/>
    </ligand>
</feature>
<evidence type="ECO:0000256" key="5">
    <source>
        <dbReference type="ARBA" id="ARBA00022643"/>
    </source>
</evidence>
<evidence type="ECO:0000256" key="4">
    <source>
        <dbReference type="ARBA" id="ARBA00022630"/>
    </source>
</evidence>
<dbReference type="GO" id="GO:0050660">
    <property type="term" value="F:flavin adenine dinucleotide binding"/>
    <property type="evidence" value="ECO:0007669"/>
    <property type="project" value="InterPro"/>
</dbReference>
<organism evidence="16 17">
    <name type="scientific">Phaeovibrio sulfidiphilus</name>
    <dbReference type="NCBI Taxonomy" id="1220600"/>
    <lineage>
        <taxon>Bacteria</taxon>
        <taxon>Pseudomonadati</taxon>
        <taxon>Pseudomonadota</taxon>
        <taxon>Alphaproteobacteria</taxon>
        <taxon>Rhodospirillales</taxon>
        <taxon>Rhodospirillaceae</taxon>
        <taxon>Phaeovibrio</taxon>
    </lineage>
</organism>
<dbReference type="InterPro" id="IPR024036">
    <property type="entry name" value="tRNA-dHydroUridine_Synthase_C"/>
</dbReference>
<keyword evidence="9 12" id="KW-0560">Oxidoreductase</keyword>
<comment type="caution">
    <text evidence="16">The sequence shown here is derived from an EMBL/GenBank/DDBJ whole genome shotgun (WGS) entry which is preliminary data.</text>
</comment>
<dbReference type="GO" id="GO:0000049">
    <property type="term" value="F:tRNA binding"/>
    <property type="evidence" value="ECO:0007669"/>
    <property type="project" value="UniProtKB-KW"/>
</dbReference>
<dbReference type="RefSeq" id="WP_192534718.1">
    <property type="nucleotide sequence ID" value="NZ_JACZHT010000006.1"/>
</dbReference>
<feature type="binding site" evidence="14">
    <location>
        <begin position="225"/>
        <end position="226"/>
    </location>
    <ligand>
        <name>FMN</name>
        <dbReference type="ChEBI" id="CHEBI:58210"/>
    </ligand>
</feature>
<evidence type="ECO:0000256" key="8">
    <source>
        <dbReference type="ARBA" id="ARBA00022884"/>
    </source>
</evidence>
<evidence type="ECO:0000259" key="15">
    <source>
        <dbReference type="Pfam" id="PF01207"/>
    </source>
</evidence>
<evidence type="ECO:0000256" key="14">
    <source>
        <dbReference type="PIRSR" id="PIRSR006621-2"/>
    </source>
</evidence>
<dbReference type="PROSITE" id="PS01136">
    <property type="entry name" value="UPF0034"/>
    <property type="match status" value="1"/>
</dbReference>
<dbReference type="EMBL" id="JACZHT010000006">
    <property type="protein sequence ID" value="MBE1237718.1"/>
    <property type="molecule type" value="Genomic_DNA"/>
</dbReference>
<dbReference type="Gene3D" id="3.20.20.70">
    <property type="entry name" value="Aldolase class I"/>
    <property type="match status" value="1"/>
</dbReference>
<keyword evidence="7" id="KW-0521">NADP</keyword>
<comment type="function">
    <text evidence="2 12">Catalyzes the synthesis of 5,6-dihydrouridine (D), a modified base found in the D-loop of most tRNAs, via the reduction of the C5-C6 double bond in target uridines.</text>
</comment>
<dbReference type="PANTHER" id="PTHR45846">
    <property type="entry name" value="TRNA-DIHYDROURIDINE(47) SYNTHASE [NAD(P)(+)]-LIKE"/>
    <property type="match status" value="1"/>
</dbReference>
<dbReference type="Proteomes" id="UP000631034">
    <property type="component" value="Unassembled WGS sequence"/>
</dbReference>
<dbReference type="GO" id="GO:0017150">
    <property type="term" value="F:tRNA dihydrouridine synthase activity"/>
    <property type="evidence" value="ECO:0007669"/>
    <property type="project" value="InterPro"/>
</dbReference>